<dbReference type="InterPro" id="IPR001279">
    <property type="entry name" value="Metallo-B-lactamas"/>
</dbReference>
<dbReference type="SUPFAM" id="SSF56281">
    <property type="entry name" value="Metallo-hydrolase/oxidoreductase"/>
    <property type="match status" value="1"/>
</dbReference>
<name>A0ABR0SB16_9HYPO</name>
<organism evidence="2 3">
    <name type="scientific">Cladobotryum mycophilum</name>
    <dbReference type="NCBI Taxonomy" id="491253"/>
    <lineage>
        <taxon>Eukaryota</taxon>
        <taxon>Fungi</taxon>
        <taxon>Dikarya</taxon>
        <taxon>Ascomycota</taxon>
        <taxon>Pezizomycotina</taxon>
        <taxon>Sordariomycetes</taxon>
        <taxon>Hypocreomycetidae</taxon>
        <taxon>Hypocreales</taxon>
        <taxon>Hypocreaceae</taxon>
        <taxon>Cladobotryum</taxon>
    </lineage>
</organism>
<dbReference type="Proteomes" id="UP001338125">
    <property type="component" value="Unassembled WGS sequence"/>
</dbReference>
<sequence>MSFTPETYDAATASQWLFCVTCGAQYPTADRDTLKTCFICDDPRQYFVTYEGDDRITFIHTVPRLAIGQRAILIRTPAGNILWDCITLLDEETIGRINQLGGIKAMVISHPHFYSSHVQWARAFGCPVYISAEDEKWTTLKSSHRLTLTDIESDEVLPGSGAKAIKLGGHFPGSMVLLFDGRLFIADTLMTTPAGIGNWAENAQFEAREKPPGFNTFAFLWSIPNAIPLGADELARMWGILRGYDFKATHGLFMGMDIEDVRIKERVLESMKIQMRAMGHATHALLAETV</sequence>
<evidence type="ECO:0000313" key="3">
    <source>
        <dbReference type="Proteomes" id="UP001338125"/>
    </source>
</evidence>
<evidence type="ECO:0000313" key="2">
    <source>
        <dbReference type="EMBL" id="KAK5989349.1"/>
    </source>
</evidence>
<accession>A0ABR0SB16</accession>
<dbReference type="PANTHER" id="PTHR36839">
    <property type="entry name" value="METALLO-BETA-LACTAMASE FAMILY PROTEIN (AFU_ORTHOLOGUE AFUA_5G12770)"/>
    <property type="match status" value="1"/>
</dbReference>
<dbReference type="SMART" id="SM00849">
    <property type="entry name" value="Lactamase_B"/>
    <property type="match status" value="1"/>
</dbReference>
<keyword evidence="3" id="KW-1185">Reference proteome</keyword>
<dbReference type="EMBL" id="JAVFKD010000015">
    <property type="protein sequence ID" value="KAK5989349.1"/>
    <property type="molecule type" value="Genomic_DNA"/>
</dbReference>
<comment type="caution">
    <text evidence="2">The sequence shown here is derived from an EMBL/GenBank/DDBJ whole genome shotgun (WGS) entry which is preliminary data.</text>
</comment>
<dbReference type="PANTHER" id="PTHR36839:SF1">
    <property type="entry name" value="METALLO-BETA-LACTAMASE FAMILY PROTEIN (AFU_ORTHOLOGUE AFUA_5G12770)"/>
    <property type="match status" value="1"/>
</dbReference>
<gene>
    <name evidence="2" type="ORF">PT974_10867</name>
</gene>
<dbReference type="Gene3D" id="3.60.15.10">
    <property type="entry name" value="Ribonuclease Z/Hydroxyacylglutathione hydrolase-like"/>
    <property type="match status" value="1"/>
</dbReference>
<proteinExistence type="predicted"/>
<dbReference type="InterPro" id="IPR036866">
    <property type="entry name" value="RibonucZ/Hydroxyglut_hydro"/>
</dbReference>
<reference evidence="2 3" key="1">
    <citation type="submission" date="2024-01" db="EMBL/GenBank/DDBJ databases">
        <title>Complete genome of Cladobotryum mycophilum ATHUM6906.</title>
        <authorList>
            <person name="Christinaki A.C."/>
            <person name="Myridakis A.I."/>
            <person name="Kouvelis V.N."/>
        </authorList>
    </citation>
    <scope>NUCLEOTIDE SEQUENCE [LARGE SCALE GENOMIC DNA]</scope>
    <source>
        <strain evidence="2 3">ATHUM6906</strain>
    </source>
</reference>
<evidence type="ECO:0000259" key="1">
    <source>
        <dbReference type="SMART" id="SM00849"/>
    </source>
</evidence>
<feature type="domain" description="Metallo-beta-lactamase" evidence="1">
    <location>
        <begin position="68"/>
        <end position="238"/>
    </location>
</feature>
<protein>
    <recommendedName>
        <fullName evidence="1">Metallo-beta-lactamase domain-containing protein</fullName>
    </recommendedName>
</protein>